<protein>
    <submittedName>
        <fullName evidence="7">Major facilitator superfamily transporter</fullName>
    </submittedName>
</protein>
<evidence type="ECO:0000256" key="3">
    <source>
        <dbReference type="ARBA" id="ARBA00023136"/>
    </source>
</evidence>
<evidence type="ECO:0000256" key="1">
    <source>
        <dbReference type="ARBA" id="ARBA00022692"/>
    </source>
</evidence>
<feature type="transmembrane region" description="Helical" evidence="5">
    <location>
        <begin position="20"/>
        <end position="43"/>
    </location>
</feature>
<dbReference type="Gene3D" id="1.20.1250.20">
    <property type="entry name" value="MFS general substrate transporter like domains"/>
    <property type="match status" value="2"/>
</dbReference>
<feature type="transmembrane region" description="Helical" evidence="5">
    <location>
        <begin position="174"/>
        <end position="194"/>
    </location>
</feature>
<dbReference type="AlphaFoldDB" id="A0AA87U337"/>
<evidence type="ECO:0000256" key="2">
    <source>
        <dbReference type="ARBA" id="ARBA00022989"/>
    </source>
</evidence>
<feature type="transmembrane region" description="Helical" evidence="5">
    <location>
        <begin position="214"/>
        <end position="233"/>
    </location>
</feature>
<feature type="transmembrane region" description="Helical" evidence="5">
    <location>
        <begin position="283"/>
        <end position="301"/>
    </location>
</feature>
<feature type="transmembrane region" description="Helical" evidence="5">
    <location>
        <begin position="253"/>
        <end position="271"/>
    </location>
</feature>
<gene>
    <name evidence="7" type="ORF">RRH01S_02_01480</name>
</gene>
<sequence length="430" mass="45862">MAVAIGVLFNPIDRNPVPMLASLVSIASLMLSTLLMMIGYGLMNFVVPIRSVAEGWSTFTISVIATGYTFGFTISCIITPRFVRRVGHVRVFGALISLLSIGILLCALMVDWRAWLAFRCISGFGIAGAYLIIESWLNERVNNDNRATIFSVYMITCLVGSIGGQYLVPLGDPSNTSLFILCGIIFALAMLPTALSTAKSPTPIHEAKFDLPKLYRLSPIAFIGSLLSGALSGTWSSLGGVYTQNVGMNTAEGATLLACVLAGGAVSQMPIGRISDLVDRRYVMIICGGIGVVACIIMTLFDAHTLMTLYVAGFFIGTVLYPIYALNVAHANDRAAPDEYVTISSGIMLLYGLGTVSGPLVGGAMMEFVGPSGLLWFLALAFALYAGYAGWRIAKRKPNEGRIEKTDFQSIPLPVRGGEPPAPQAPSTVD</sequence>
<dbReference type="GO" id="GO:0005886">
    <property type="term" value="C:plasma membrane"/>
    <property type="evidence" value="ECO:0007669"/>
    <property type="project" value="TreeGrafter"/>
</dbReference>
<evidence type="ECO:0000313" key="7">
    <source>
        <dbReference type="EMBL" id="GAJ91480.1"/>
    </source>
</evidence>
<reference evidence="7 8" key="1">
    <citation type="submission" date="2014-05" db="EMBL/GenBank/DDBJ databases">
        <title>Whole genome shotgun sequence of Rhizobium rhizogenes NBRC 13257.</title>
        <authorList>
            <person name="Katano-Makiyama Y."/>
            <person name="Hosoyama A."/>
            <person name="Hashimoto M."/>
            <person name="Hosoyama Y."/>
            <person name="Noguchi M."/>
            <person name="Tsuchikane K."/>
            <person name="Kimura A."/>
            <person name="Ohji S."/>
            <person name="Ichikawa N."/>
            <person name="Yamazoe A."/>
            <person name="Fujita N."/>
        </authorList>
    </citation>
    <scope>NUCLEOTIDE SEQUENCE [LARGE SCALE GENOMIC DNA]</scope>
    <source>
        <strain evidence="7 8">NBRC 13257</strain>
    </source>
</reference>
<dbReference type="InterPro" id="IPR020846">
    <property type="entry name" value="MFS_dom"/>
</dbReference>
<dbReference type="Proteomes" id="UP000026941">
    <property type="component" value="Unassembled WGS sequence"/>
</dbReference>
<accession>A0AA87U337</accession>
<dbReference type="CDD" id="cd17477">
    <property type="entry name" value="MFS_YcaD_like"/>
    <property type="match status" value="1"/>
</dbReference>
<keyword evidence="2 5" id="KW-1133">Transmembrane helix</keyword>
<keyword evidence="3 5" id="KW-0472">Membrane</keyword>
<dbReference type="InterPro" id="IPR011701">
    <property type="entry name" value="MFS"/>
</dbReference>
<dbReference type="PROSITE" id="PS50850">
    <property type="entry name" value="MFS"/>
    <property type="match status" value="1"/>
</dbReference>
<comment type="caution">
    <text evidence="7">The sequence shown here is derived from an EMBL/GenBank/DDBJ whole genome shotgun (WGS) entry which is preliminary data.</text>
</comment>
<feature type="transmembrane region" description="Helical" evidence="5">
    <location>
        <begin position="91"/>
        <end position="110"/>
    </location>
</feature>
<keyword evidence="1 5" id="KW-0812">Transmembrane</keyword>
<feature type="region of interest" description="Disordered" evidence="4">
    <location>
        <begin position="406"/>
        <end position="430"/>
    </location>
</feature>
<evidence type="ECO:0000256" key="4">
    <source>
        <dbReference type="SAM" id="MobiDB-lite"/>
    </source>
</evidence>
<name>A0AA87U337_RHIRH</name>
<evidence type="ECO:0000313" key="8">
    <source>
        <dbReference type="Proteomes" id="UP000026941"/>
    </source>
</evidence>
<proteinExistence type="predicted"/>
<dbReference type="Pfam" id="PF07690">
    <property type="entry name" value="MFS_1"/>
    <property type="match status" value="2"/>
</dbReference>
<evidence type="ECO:0000259" key="6">
    <source>
        <dbReference type="PROSITE" id="PS50850"/>
    </source>
</evidence>
<feature type="transmembrane region" description="Helical" evidence="5">
    <location>
        <begin position="373"/>
        <end position="391"/>
    </location>
</feature>
<dbReference type="GO" id="GO:0022857">
    <property type="term" value="F:transmembrane transporter activity"/>
    <property type="evidence" value="ECO:0007669"/>
    <property type="project" value="InterPro"/>
</dbReference>
<dbReference type="SUPFAM" id="SSF103473">
    <property type="entry name" value="MFS general substrate transporter"/>
    <property type="match status" value="1"/>
</dbReference>
<feature type="transmembrane region" description="Helical" evidence="5">
    <location>
        <begin position="55"/>
        <end position="79"/>
    </location>
</feature>
<organism evidence="7 8">
    <name type="scientific">Rhizobium rhizogenes NBRC 13257</name>
    <dbReference type="NCBI Taxonomy" id="1220581"/>
    <lineage>
        <taxon>Bacteria</taxon>
        <taxon>Pseudomonadati</taxon>
        <taxon>Pseudomonadota</taxon>
        <taxon>Alphaproteobacteria</taxon>
        <taxon>Hyphomicrobiales</taxon>
        <taxon>Rhizobiaceae</taxon>
        <taxon>Rhizobium/Agrobacterium group</taxon>
        <taxon>Rhizobium</taxon>
    </lineage>
</organism>
<dbReference type="InterPro" id="IPR047200">
    <property type="entry name" value="MFS_YcaD-like"/>
</dbReference>
<feature type="transmembrane region" description="Helical" evidence="5">
    <location>
        <begin position="116"/>
        <end position="137"/>
    </location>
</feature>
<feature type="transmembrane region" description="Helical" evidence="5">
    <location>
        <begin position="307"/>
        <end position="328"/>
    </location>
</feature>
<dbReference type="PANTHER" id="PTHR23521">
    <property type="entry name" value="TRANSPORTER MFS SUPERFAMILY"/>
    <property type="match status" value="1"/>
</dbReference>
<feature type="transmembrane region" description="Helical" evidence="5">
    <location>
        <begin position="149"/>
        <end position="168"/>
    </location>
</feature>
<feature type="transmembrane region" description="Helical" evidence="5">
    <location>
        <begin position="340"/>
        <end position="361"/>
    </location>
</feature>
<dbReference type="EMBL" id="BAYX01000002">
    <property type="protein sequence ID" value="GAJ91480.1"/>
    <property type="molecule type" value="Genomic_DNA"/>
</dbReference>
<dbReference type="PANTHER" id="PTHR23521:SF3">
    <property type="entry name" value="MFS TRANSPORTER"/>
    <property type="match status" value="1"/>
</dbReference>
<dbReference type="InterPro" id="IPR036259">
    <property type="entry name" value="MFS_trans_sf"/>
</dbReference>
<evidence type="ECO:0000256" key="5">
    <source>
        <dbReference type="SAM" id="Phobius"/>
    </source>
</evidence>
<feature type="domain" description="Major facilitator superfamily (MFS) profile" evidence="6">
    <location>
        <begin position="217"/>
        <end position="430"/>
    </location>
</feature>